<dbReference type="PROSITE" id="PS51379">
    <property type="entry name" value="4FE4S_FER_2"/>
    <property type="match status" value="1"/>
</dbReference>
<dbReference type="PANTHER" id="PTHR43312:SF1">
    <property type="entry name" value="NADP-DEPENDENT OXIDOREDUCTASE DOMAIN-CONTAINING PROTEIN"/>
    <property type="match status" value="1"/>
</dbReference>
<dbReference type="GO" id="GO:0046872">
    <property type="term" value="F:metal ion binding"/>
    <property type="evidence" value="ECO:0007669"/>
    <property type="project" value="UniProtKB-KW"/>
</dbReference>
<proteinExistence type="predicted"/>
<evidence type="ECO:0000256" key="2">
    <source>
        <dbReference type="ARBA" id="ARBA00023004"/>
    </source>
</evidence>
<dbReference type="Gene3D" id="3.20.20.100">
    <property type="entry name" value="NADP-dependent oxidoreductase domain"/>
    <property type="match status" value="1"/>
</dbReference>
<name>A0A4P8I8Y8_9FIRM</name>
<dbReference type="Pfam" id="PF13534">
    <property type="entry name" value="Fer4_17"/>
    <property type="match status" value="1"/>
</dbReference>
<evidence type="ECO:0000259" key="4">
    <source>
        <dbReference type="PROSITE" id="PS51379"/>
    </source>
</evidence>
<dbReference type="InterPro" id="IPR053135">
    <property type="entry name" value="AKR2_Oxidoreductase"/>
</dbReference>
<dbReference type="SUPFAM" id="SSF46548">
    <property type="entry name" value="alpha-helical ferredoxin"/>
    <property type="match status" value="1"/>
</dbReference>
<dbReference type="InterPro" id="IPR036812">
    <property type="entry name" value="NAD(P)_OxRdtase_dom_sf"/>
</dbReference>
<keyword evidence="1" id="KW-0479">Metal-binding</keyword>
<dbReference type="KEGG" id="arf:AR1Y2_0528"/>
<organism evidence="5 6">
    <name type="scientific">Anaerostipes rhamnosivorans</name>
    <dbReference type="NCBI Taxonomy" id="1229621"/>
    <lineage>
        <taxon>Bacteria</taxon>
        <taxon>Bacillati</taxon>
        <taxon>Bacillota</taxon>
        <taxon>Clostridia</taxon>
        <taxon>Lachnospirales</taxon>
        <taxon>Lachnospiraceae</taxon>
        <taxon>Anaerostipes</taxon>
    </lineage>
</organism>
<gene>
    <name evidence="5" type="ORF">AR1Y2_0528</name>
</gene>
<protein>
    <recommendedName>
        <fullName evidence="4">4Fe-4S ferredoxin-type domain-containing protein</fullName>
    </recommendedName>
</protein>
<accession>A0A4P8I8Y8</accession>
<evidence type="ECO:0000313" key="6">
    <source>
        <dbReference type="Proteomes" id="UP000298653"/>
    </source>
</evidence>
<keyword evidence="6" id="KW-1185">Reference proteome</keyword>
<dbReference type="Pfam" id="PF00248">
    <property type="entry name" value="Aldo_ket_red"/>
    <property type="match status" value="1"/>
</dbReference>
<dbReference type="InterPro" id="IPR017896">
    <property type="entry name" value="4Fe4S_Fe-S-bd"/>
</dbReference>
<sequence>MIDFELAPDVMIDEISGNRHWKEQVDHMRYRELGNTGMKVSEIGLGCEGFVGKNEQETKELLDLAQNSGVNYLDLYTPDPDVRDKIGKVLNGRRDHFFLQGHLCTIWKEGQYKRTRQIDEVREGFEDMLERLHMSSIEVGMIHYVDSLKDWKDIYEGPVMEYARELKAQGKIHYIGLSSHNPEAAMEAVRSQEIKVLMFSVNPCYDLQPAGEDCGELWDDKSYKGHLVNMDPSREALYELCSQMGVGITVMKAFGGGDLLDEELSPAGKALTPSQCIHYALTRPAAASVLAGAHSLEELQASLAYEDAKETEKDYARALASFPNLSWEGHCMYCGHCAPCPKGIDVASVTKFLNLAKAKSQVPETVREHYAVLEHKASECVECGICETRCPFQVSIRDNMKNAAEIFHK</sequence>
<dbReference type="PANTHER" id="PTHR43312">
    <property type="entry name" value="D-THREO-ALDOSE 1-DEHYDROGENASE"/>
    <property type="match status" value="1"/>
</dbReference>
<keyword evidence="2" id="KW-0408">Iron</keyword>
<dbReference type="Proteomes" id="UP000298653">
    <property type="component" value="Chromosome"/>
</dbReference>
<dbReference type="PROSITE" id="PS00198">
    <property type="entry name" value="4FE4S_FER_1"/>
    <property type="match status" value="1"/>
</dbReference>
<dbReference type="InterPro" id="IPR023210">
    <property type="entry name" value="NADP_OxRdtase_dom"/>
</dbReference>
<feature type="domain" description="4Fe-4S ferredoxin-type" evidence="4">
    <location>
        <begin position="371"/>
        <end position="400"/>
    </location>
</feature>
<dbReference type="SUPFAM" id="SSF51430">
    <property type="entry name" value="NAD(P)-linked oxidoreductase"/>
    <property type="match status" value="1"/>
</dbReference>
<evidence type="ECO:0000313" key="5">
    <source>
        <dbReference type="EMBL" id="QCP33982.1"/>
    </source>
</evidence>
<evidence type="ECO:0000256" key="1">
    <source>
        <dbReference type="ARBA" id="ARBA00022723"/>
    </source>
</evidence>
<dbReference type="EMBL" id="CP040058">
    <property type="protein sequence ID" value="QCP33982.1"/>
    <property type="molecule type" value="Genomic_DNA"/>
</dbReference>
<evidence type="ECO:0000256" key="3">
    <source>
        <dbReference type="ARBA" id="ARBA00023014"/>
    </source>
</evidence>
<dbReference type="GO" id="GO:0051536">
    <property type="term" value="F:iron-sulfur cluster binding"/>
    <property type="evidence" value="ECO:0007669"/>
    <property type="project" value="UniProtKB-KW"/>
</dbReference>
<dbReference type="CDD" id="cd19100">
    <property type="entry name" value="AKR_unchar"/>
    <property type="match status" value="1"/>
</dbReference>
<dbReference type="AlphaFoldDB" id="A0A4P8I8Y8"/>
<keyword evidence="3" id="KW-0411">Iron-sulfur</keyword>
<dbReference type="InterPro" id="IPR017900">
    <property type="entry name" value="4Fe4S_Fe_S_CS"/>
</dbReference>
<reference evidence="5 6" key="1">
    <citation type="submission" date="2019-05" db="EMBL/GenBank/DDBJ databases">
        <title>Complete genome sequencing of Anaerostipes rhamnosivorans.</title>
        <authorList>
            <person name="Bui T.P.N."/>
            <person name="de Vos W.M."/>
        </authorList>
    </citation>
    <scope>NUCLEOTIDE SEQUENCE [LARGE SCALE GENOMIC DNA]</scope>
    <source>
        <strain evidence="5 6">1y2</strain>
    </source>
</reference>